<evidence type="ECO:0000313" key="3">
    <source>
        <dbReference type="EMBL" id="MDH5163256.1"/>
    </source>
</evidence>
<sequence>MKITPNIGILNALIRITCGLTLLSWSSAKLSKKPWCNSYIIVMILSAMKVAEGIVRYCPVTELLKNGQKPMGSNKGKEEHSMTPAKNSDNQTDINVMKEIKNFQDQLKD</sequence>
<evidence type="ECO:0000259" key="2">
    <source>
        <dbReference type="Pfam" id="PF11127"/>
    </source>
</evidence>
<dbReference type="Pfam" id="PF11127">
    <property type="entry name" value="YgaP-like_TM"/>
    <property type="match status" value="1"/>
</dbReference>
<dbReference type="AlphaFoldDB" id="A0AAW6SWQ8"/>
<dbReference type="InterPro" id="IPR021309">
    <property type="entry name" value="YgaP-like_TM"/>
</dbReference>
<feature type="region of interest" description="Disordered" evidence="1">
    <location>
        <begin position="66"/>
        <end position="93"/>
    </location>
</feature>
<organism evidence="3 4">
    <name type="scientific">Heyndrickxia oleronia</name>
    <dbReference type="NCBI Taxonomy" id="38875"/>
    <lineage>
        <taxon>Bacteria</taxon>
        <taxon>Bacillati</taxon>
        <taxon>Bacillota</taxon>
        <taxon>Bacilli</taxon>
        <taxon>Bacillales</taxon>
        <taxon>Bacillaceae</taxon>
        <taxon>Heyndrickxia</taxon>
    </lineage>
</organism>
<dbReference type="Proteomes" id="UP001159179">
    <property type="component" value="Unassembled WGS sequence"/>
</dbReference>
<comment type="caution">
    <text evidence="3">The sequence shown here is derived from an EMBL/GenBank/DDBJ whole genome shotgun (WGS) entry which is preliminary data.</text>
</comment>
<gene>
    <name evidence="3" type="ORF">P5X88_20175</name>
</gene>
<name>A0AAW6SWQ8_9BACI</name>
<evidence type="ECO:0000313" key="4">
    <source>
        <dbReference type="Proteomes" id="UP001159179"/>
    </source>
</evidence>
<dbReference type="RefSeq" id="WP_280617996.1">
    <property type="nucleotide sequence ID" value="NZ_JAROYP010000013.1"/>
</dbReference>
<dbReference type="EMBL" id="JAROYP010000013">
    <property type="protein sequence ID" value="MDH5163256.1"/>
    <property type="molecule type" value="Genomic_DNA"/>
</dbReference>
<reference evidence="3" key="1">
    <citation type="submission" date="2023-03" db="EMBL/GenBank/DDBJ databases">
        <title>Bacterial isolates from washroom surfaces on a university campus.</title>
        <authorList>
            <person name="Holman D.B."/>
            <person name="Gzyl K.E."/>
            <person name="Taheri A.E."/>
        </authorList>
    </citation>
    <scope>NUCLEOTIDE SEQUENCE</scope>
    <source>
        <strain evidence="3">RD03</strain>
    </source>
</reference>
<protein>
    <submittedName>
        <fullName evidence="3">DUF2892 domain-containing protein</fullName>
    </submittedName>
</protein>
<evidence type="ECO:0000256" key="1">
    <source>
        <dbReference type="SAM" id="MobiDB-lite"/>
    </source>
</evidence>
<feature type="domain" description="Inner membrane protein YgaP-like transmembrane" evidence="2">
    <location>
        <begin position="4"/>
        <end position="65"/>
    </location>
</feature>
<feature type="compositionally biased region" description="Polar residues" evidence="1">
    <location>
        <begin position="84"/>
        <end position="93"/>
    </location>
</feature>
<proteinExistence type="predicted"/>
<accession>A0AAW6SWQ8</accession>